<keyword evidence="2" id="KW-0732">Signal</keyword>
<evidence type="ECO:0000313" key="3">
    <source>
        <dbReference type="EMBL" id="MTI27095.1"/>
    </source>
</evidence>
<evidence type="ECO:0000313" key="4">
    <source>
        <dbReference type="Proteomes" id="UP000798808"/>
    </source>
</evidence>
<dbReference type="InterPro" id="IPR021236">
    <property type="entry name" value="Uncharacterised_YfdX"/>
</dbReference>
<name>A0ABW9RVR9_9BACT</name>
<feature type="chain" id="PRO_5045263457" evidence="2">
    <location>
        <begin position="21"/>
        <end position="312"/>
    </location>
</feature>
<organism evidence="3 4">
    <name type="scientific">Fulvivirga kasyanovii</name>
    <dbReference type="NCBI Taxonomy" id="396812"/>
    <lineage>
        <taxon>Bacteria</taxon>
        <taxon>Pseudomonadati</taxon>
        <taxon>Bacteroidota</taxon>
        <taxon>Cytophagia</taxon>
        <taxon>Cytophagales</taxon>
        <taxon>Fulvivirgaceae</taxon>
        <taxon>Fulvivirga</taxon>
    </lineage>
</organism>
<proteinExistence type="predicted"/>
<dbReference type="Proteomes" id="UP000798808">
    <property type="component" value="Unassembled WGS sequence"/>
</dbReference>
<feature type="region of interest" description="Disordered" evidence="1">
    <location>
        <begin position="23"/>
        <end position="45"/>
    </location>
</feature>
<feature type="signal peptide" evidence="2">
    <location>
        <begin position="1"/>
        <end position="20"/>
    </location>
</feature>
<dbReference type="PROSITE" id="PS51257">
    <property type="entry name" value="PROKAR_LIPOPROTEIN"/>
    <property type="match status" value="1"/>
</dbReference>
<evidence type="ECO:0000256" key="2">
    <source>
        <dbReference type="SAM" id="SignalP"/>
    </source>
</evidence>
<evidence type="ECO:0000256" key="1">
    <source>
        <dbReference type="SAM" id="MobiDB-lite"/>
    </source>
</evidence>
<dbReference type="EMBL" id="SMLW01000612">
    <property type="protein sequence ID" value="MTI27095.1"/>
    <property type="molecule type" value="Genomic_DNA"/>
</dbReference>
<keyword evidence="4" id="KW-1185">Reference proteome</keyword>
<accession>A0ABW9RVR9</accession>
<feature type="compositionally biased region" description="Basic and acidic residues" evidence="1">
    <location>
        <begin position="35"/>
        <end position="44"/>
    </location>
</feature>
<sequence length="312" mass="34536">MKRYSSILLMLLAMVAFVSCSDQNKSEEDNTSESEEVRMEKPEELGMSADSLQGQVQQEAIDVVESSKDQMVAEAVDALEQVYTALDFLANENSDAALEALEKATGKFEILLARDPSLAFVPIDASVKTVDLVADLETIKNIKKAARKAIKEDRFQALRDELTSLASEIQVTTVEMPLATFPPAIKRAAALVEKDDLEGAKNILYTALNTLIVKEERIPLPILRAQAMIDQAKGDDASDEDKKKEVLQLLQNAEYQLILAEELGYGERGEEYGELNKAIKELKKSVEEDGDSQGLFDSLKTKLSDFRKRIAS</sequence>
<protein>
    <submittedName>
        <fullName evidence="3">YfdX family protein</fullName>
    </submittedName>
</protein>
<gene>
    <name evidence="3" type="ORF">E1163_19220</name>
</gene>
<dbReference type="RefSeq" id="WP_155174102.1">
    <property type="nucleotide sequence ID" value="NZ_BAAAFL010000012.1"/>
</dbReference>
<reference evidence="3 4" key="1">
    <citation type="submission" date="2019-02" db="EMBL/GenBank/DDBJ databases">
        <authorList>
            <person name="Goldberg S.R."/>
            <person name="Haltli B.A."/>
            <person name="Correa H."/>
            <person name="Russell K.G."/>
        </authorList>
    </citation>
    <scope>NUCLEOTIDE SEQUENCE [LARGE SCALE GENOMIC DNA]</scope>
    <source>
        <strain evidence="3 4">JCM 16186</strain>
    </source>
</reference>
<dbReference type="Pfam" id="PF10938">
    <property type="entry name" value="YfdX"/>
    <property type="match status" value="1"/>
</dbReference>
<comment type="caution">
    <text evidence="3">The sequence shown here is derived from an EMBL/GenBank/DDBJ whole genome shotgun (WGS) entry which is preliminary data.</text>
</comment>